<dbReference type="PANTHER" id="PTHR43037:SF1">
    <property type="entry name" value="BLL1128 PROTEIN"/>
    <property type="match status" value="1"/>
</dbReference>
<dbReference type="AlphaFoldDB" id="A0AAU8MUX4"/>
<organism evidence="3">
    <name type="scientific">Lysobacter firmicutimachus</name>
    <dbReference type="NCBI Taxonomy" id="1792846"/>
    <lineage>
        <taxon>Bacteria</taxon>
        <taxon>Pseudomonadati</taxon>
        <taxon>Pseudomonadota</taxon>
        <taxon>Gammaproteobacteria</taxon>
        <taxon>Lysobacterales</taxon>
        <taxon>Lysobacteraceae</taxon>
        <taxon>Lysobacter</taxon>
    </lineage>
</organism>
<reference evidence="3" key="1">
    <citation type="submission" date="2024-06" db="EMBL/GenBank/DDBJ databases">
        <authorList>
            <person name="Li S."/>
        </authorList>
    </citation>
    <scope>NUCLEOTIDE SEQUENCE</scope>
    <source>
        <strain evidence="3">SR10</strain>
    </source>
</reference>
<proteinExistence type="predicted"/>
<dbReference type="Gene3D" id="3.40.50.1820">
    <property type="entry name" value="alpha/beta hydrolase"/>
    <property type="match status" value="1"/>
</dbReference>
<evidence type="ECO:0000259" key="2">
    <source>
        <dbReference type="Pfam" id="PF00326"/>
    </source>
</evidence>
<evidence type="ECO:0000256" key="1">
    <source>
        <dbReference type="ARBA" id="ARBA00022729"/>
    </source>
</evidence>
<dbReference type="RefSeq" id="WP_363798010.1">
    <property type="nucleotide sequence ID" value="NZ_CP159925.1"/>
</dbReference>
<dbReference type="InterPro" id="IPR029058">
    <property type="entry name" value="AB_hydrolase_fold"/>
</dbReference>
<protein>
    <submittedName>
        <fullName evidence="3">Prolyl oligopeptidase family serine peptidase</fullName>
    </submittedName>
</protein>
<dbReference type="GO" id="GO:0006508">
    <property type="term" value="P:proteolysis"/>
    <property type="evidence" value="ECO:0007669"/>
    <property type="project" value="InterPro"/>
</dbReference>
<gene>
    <name evidence="3" type="ORF">ABU614_23050</name>
</gene>
<name>A0AAU8MUX4_9GAMM</name>
<dbReference type="PANTHER" id="PTHR43037">
    <property type="entry name" value="UNNAMED PRODUCT-RELATED"/>
    <property type="match status" value="1"/>
</dbReference>
<keyword evidence="1" id="KW-0732">Signal</keyword>
<dbReference type="EMBL" id="CP159925">
    <property type="protein sequence ID" value="XCO75180.1"/>
    <property type="molecule type" value="Genomic_DNA"/>
</dbReference>
<evidence type="ECO:0000313" key="3">
    <source>
        <dbReference type="EMBL" id="XCO75180.1"/>
    </source>
</evidence>
<dbReference type="InterPro" id="IPR050955">
    <property type="entry name" value="Plant_Biomass_Hydrol_Est"/>
</dbReference>
<feature type="domain" description="Peptidase S9 prolyl oligopeptidase catalytic" evidence="2">
    <location>
        <begin position="98"/>
        <end position="236"/>
    </location>
</feature>
<dbReference type="Pfam" id="PF00326">
    <property type="entry name" value="Peptidase_S9"/>
    <property type="match status" value="1"/>
</dbReference>
<accession>A0AAU8MUX4</accession>
<dbReference type="SUPFAM" id="SSF53474">
    <property type="entry name" value="alpha/beta-Hydrolases"/>
    <property type="match status" value="1"/>
</dbReference>
<sequence>MPDLREHGCFLERELPLADGALHRYRVFVPSRRAGGERPPLILFLHGSGERGDDNRRQLEVGLGPVIRARMDEFPAIAVFPQMHADRDDPGHYAFTALAILEHAQAEFAPDPQRILLTGLSMGGFLSYELALMQPDRFAAIAPICGGFDPPHGWNPRRIAALGGVTTLDDAARRLASTPLWIFHGARDDIVLPERSREMIAALRRAGSNARYTEFADVGHNAWDRAYAMAELWDWLWMRRRDW</sequence>
<dbReference type="GO" id="GO:0008236">
    <property type="term" value="F:serine-type peptidase activity"/>
    <property type="evidence" value="ECO:0007669"/>
    <property type="project" value="InterPro"/>
</dbReference>
<dbReference type="InterPro" id="IPR001375">
    <property type="entry name" value="Peptidase_S9_cat"/>
</dbReference>